<evidence type="ECO:0000313" key="3">
    <source>
        <dbReference type="EMBL" id="MBK0400172.1"/>
    </source>
</evidence>
<keyword evidence="2" id="KW-0028">Amino-acid biosynthesis</keyword>
<dbReference type="InterPro" id="IPR027417">
    <property type="entry name" value="P-loop_NTPase"/>
</dbReference>
<dbReference type="PANTHER" id="PTHR42743">
    <property type="entry name" value="AMINO-ACID AMINOTRANSFERASE"/>
    <property type="match status" value="1"/>
</dbReference>
<protein>
    <submittedName>
        <fullName evidence="3">HAD family hydrolase</fullName>
    </submittedName>
</protein>
<dbReference type="GO" id="GO:0009082">
    <property type="term" value="P:branched-chain amino acid biosynthetic process"/>
    <property type="evidence" value="ECO:0007669"/>
    <property type="project" value="UniProtKB-KW"/>
</dbReference>
<dbReference type="SUPFAM" id="SSF52540">
    <property type="entry name" value="P-loop containing nucleoside triphosphate hydrolases"/>
    <property type="match status" value="1"/>
</dbReference>
<reference evidence="3" key="1">
    <citation type="submission" date="2020-12" db="EMBL/GenBank/DDBJ databases">
        <title>Bacterial taxonomy.</title>
        <authorList>
            <person name="Pan X."/>
        </authorList>
    </citation>
    <scope>NUCLEOTIDE SEQUENCE</scope>
    <source>
        <strain evidence="3">M0105</strain>
    </source>
</reference>
<proteinExistence type="inferred from homology"/>
<dbReference type="InterPro" id="IPR050571">
    <property type="entry name" value="Class-IV_PLP-Dep_Aminotrnsfr"/>
</dbReference>
<comment type="similarity">
    <text evidence="1">Belongs to the class-IV pyridoxal-phosphate-dependent aminotransferase family.</text>
</comment>
<evidence type="ECO:0000256" key="1">
    <source>
        <dbReference type="ARBA" id="ARBA00009320"/>
    </source>
</evidence>
<keyword evidence="2" id="KW-0100">Branched-chain amino acid biosynthesis</keyword>
<dbReference type="Pfam" id="PF19798">
    <property type="entry name" value="Sulfotransfer_5"/>
    <property type="match status" value="1"/>
</dbReference>
<dbReference type="GO" id="GO:0016787">
    <property type="term" value="F:hydrolase activity"/>
    <property type="evidence" value="ECO:0007669"/>
    <property type="project" value="UniProtKB-KW"/>
</dbReference>
<comment type="caution">
    <text evidence="3">The sequence shown here is derived from an EMBL/GenBank/DDBJ whole genome shotgun (WGS) entry which is preliminary data.</text>
</comment>
<dbReference type="EMBL" id="JAEHHL010000008">
    <property type="protein sequence ID" value="MBK0400172.1"/>
    <property type="molecule type" value="Genomic_DNA"/>
</dbReference>
<dbReference type="Proteomes" id="UP000655420">
    <property type="component" value="Unassembled WGS sequence"/>
</dbReference>
<organism evidence="3 4">
    <name type="scientific">Thermohalobaculum xanthum</name>
    <dbReference type="NCBI Taxonomy" id="2753746"/>
    <lineage>
        <taxon>Bacteria</taxon>
        <taxon>Pseudomonadati</taxon>
        <taxon>Pseudomonadota</taxon>
        <taxon>Alphaproteobacteria</taxon>
        <taxon>Rhodobacterales</taxon>
        <taxon>Paracoccaceae</taxon>
        <taxon>Thermohalobaculum</taxon>
    </lineage>
</organism>
<dbReference type="Gene3D" id="3.40.50.300">
    <property type="entry name" value="P-loop containing nucleotide triphosphate hydrolases"/>
    <property type="match status" value="1"/>
</dbReference>
<sequence>MPCTVRIAMWSGPRNISTAMMRAWENRRDTVVMDEPFYAAYLNDTGLDHPMREEVIACHATDWEAIAQRCATADDAPIIYQKHMCQHMIDGAPRAWMGSVRHAFLIRPPQAVAASFHKGWAGMRADDLGYRQQAELFDHICQLTGMAPPVAEARDVLERPEAMLPALCGALGVVFDPAMLRWPAGRRASDGVWGAHWYGRVEQSTGFARYREPGPVPPELEGVVEACMPYYETMRAWRLGPVEAGE</sequence>
<dbReference type="PANTHER" id="PTHR42743:SF11">
    <property type="entry name" value="AMINODEOXYCHORISMATE LYASE"/>
    <property type="match status" value="1"/>
</dbReference>
<keyword evidence="3" id="KW-0378">Hydrolase</keyword>
<dbReference type="RefSeq" id="WP_200610621.1">
    <property type="nucleotide sequence ID" value="NZ_JAEHHL010000008.1"/>
</dbReference>
<keyword evidence="4" id="KW-1185">Reference proteome</keyword>
<name>A0A8J7SDN4_9RHOB</name>
<evidence type="ECO:0000313" key="4">
    <source>
        <dbReference type="Proteomes" id="UP000655420"/>
    </source>
</evidence>
<gene>
    <name evidence="3" type="ORF">H0I76_13320</name>
</gene>
<evidence type="ECO:0000256" key="2">
    <source>
        <dbReference type="ARBA" id="ARBA00023304"/>
    </source>
</evidence>
<dbReference type="AlphaFoldDB" id="A0A8J7SDN4"/>
<accession>A0A8J7SDN4</accession>